<dbReference type="GeneID" id="3863744"/>
<dbReference type="InParanoid" id="Q4UGP5"/>
<dbReference type="OrthoDB" id="27962at2759"/>
<dbReference type="Proteomes" id="UP000001950">
    <property type="component" value="Chromosome 1"/>
</dbReference>
<reference evidence="2 3" key="1">
    <citation type="journal article" date="2005" name="Science">
        <title>Genome of the host-cell transforming parasite Theileria annulata compared with T. parva.</title>
        <authorList>
            <person name="Pain A."/>
            <person name="Renauld H."/>
            <person name="Berriman M."/>
            <person name="Murphy L."/>
            <person name="Yeats C.A."/>
            <person name="Weir W."/>
            <person name="Kerhornou A."/>
            <person name="Aslett M."/>
            <person name="Bishop R."/>
            <person name="Bouchier C."/>
            <person name="Cochet M."/>
            <person name="Coulson R.M.R."/>
            <person name="Cronin A."/>
            <person name="de Villiers E.P."/>
            <person name="Fraser A."/>
            <person name="Fosker N."/>
            <person name="Gardner M."/>
            <person name="Goble A."/>
            <person name="Griffiths-Jones S."/>
            <person name="Harris D.E."/>
            <person name="Katzer F."/>
            <person name="Larke N."/>
            <person name="Lord A."/>
            <person name="Maser P."/>
            <person name="McKellar S."/>
            <person name="Mooney P."/>
            <person name="Morton F."/>
            <person name="Nene V."/>
            <person name="O'Neil S."/>
            <person name="Price C."/>
            <person name="Quail M.A."/>
            <person name="Rabbinowitsch E."/>
            <person name="Rawlings N.D."/>
            <person name="Rutter S."/>
            <person name="Saunders D."/>
            <person name="Seeger K."/>
            <person name="Shah T."/>
            <person name="Squares R."/>
            <person name="Squares S."/>
            <person name="Tivey A."/>
            <person name="Walker A.R."/>
            <person name="Woodward J."/>
            <person name="Dobbelaere D.A.E."/>
            <person name="Langsley G."/>
            <person name="Rajandream M.A."/>
            <person name="McKeever D."/>
            <person name="Shiels B."/>
            <person name="Tait A."/>
            <person name="Barrell B.G."/>
            <person name="Hall N."/>
        </authorList>
    </citation>
    <scope>NUCLEOTIDE SEQUENCE [LARGE SCALE GENOMIC DNA]</scope>
    <source>
        <strain evidence="3">Ankara</strain>
    </source>
</reference>
<dbReference type="RefSeq" id="XP_954421.1">
    <property type="nucleotide sequence ID" value="XM_949328.1"/>
</dbReference>
<dbReference type="KEGG" id="tan:TA21310"/>
<dbReference type="EMBL" id="CR940347">
    <property type="protein sequence ID" value="CAI73744.1"/>
    <property type="molecule type" value="Genomic_DNA"/>
</dbReference>
<proteinExistence type="predicted"/>
<organism evidence="2 3">
    <name type="scientific">Theileria annulata</name>
    <dbReference type="NCBI Taxonomy" id="5874"/>
    <lineage>
        <taxon>Eukaryota</taxon>
        <taxon>Sar</taxon>
        <taxon>Alveolata</taxon>
        <taxon>Apicomplexa</taxon>
        <taxon>Aconoidasida</taxon>
        <taxon>Piroplasmida</taxon>
        <taxon>Theileriidae</taxon>
        <taxon>Theileria</taxon>
    </lineage>
</organism>
<dbReference type="eggNOG" id="ENOG502QXE7">
    <property type="taxonomic scope" value="Eukaryota"/>
</dbReference>
<accession>Q4UGP5</accession>
<evidence type="ECO:0000256" key="1">
    <source>
        <dbReference type="SAM" id="MobiDB-lite"/>
    </source>
</evidence>
<feature type="region of interest" description="Disordered" evidence="1">
    <location>
        <begin position="373"/>
        <end position="394"/>
    </location>
</feature>
<dbReference type="VEuPathDB" id="PiroplasmaDB:TA21310"/>
<sequence length="1500" mass="174271">MFQYTSEVNIEESLFTGLYVVISRTEGTSDALYDCTLKYLNSNYGVLNVKKLLSTYLLDNEFSLSEEKVYFSNKVRLGPTEILWEVDEKLSTPREELLNNSKSLSILKKQNILSQLTDDSVIEVRYVSEEKFSHTFVPSLFYSGNLLALLILNDDNSLTHSDLIDFFYKQKEIYGDKLKVKFQFFLSKSDYKVREELVESFDKYVVKENLHKYRKVNNISDDLDLIYDSFFFITDDNNTIEENKIYNIVSEIILNLMVTFLSQILTVLADENYSLENVRRPISHHSTHFSHITHSSNKHKSLPYSGIKVKSYGDINLLLRNDAMAIAYYTCANYYFVSEKNELFHAKTLFTVCISLSRLFNLVTNKYCWGSNSDNSPSKSSELQSNTKTKRDKNGTKSVYECVPKEMCEKPMEYLLYYLKKSFTIWLKTFDNSDEFQLLFVFYTRVLSEVNDPLLISVISSFITYSKRLLTLKQQLDIITYVVDLVDKTKYKRKLQFFLFLQDVIQCEIVKQNDTINGKSDYKLGDELEIELNLLINNVVKYMNMNLEDNKLKIIPLFVKMNYYKNWYKINNAIINNELLRLKYEKSDKIIDKVKRVLSLKLYNILNCIQEYTVKTEINHLIKELKNYVTEFQINHLIISHIVVNTKRSNFVDIYYVRKLHESRVFCSGGYEDIKLNSFPIVYSLELSKSDLNFRYTKENLKKITESSTNDLNFYIIWVKRCKIQPNYTTKGFHVNKIVKSKIISHNNKSTIDRALVTNSSIKYVYEDLKDNLVTYTNKLLKIEMKITNPLPVDFVFKEVELVGTGVDFETVTSDFVVPAFSRNYAQTVNITVKEEGILCVLGVKFVLYDVLKCFQLLANLEDLDPNDFINTFKSSKMEDITSFIREYSMIKMNAVNDYNKCKIELFSTDFNDKMEYITSPSVLSSTPNTILTPKSISSGRTISTNTNTSISTMSANSLLSTTNKGILGRSVEVCKEELCIDCSILDQLMSNLLKFVPNSDMIVGEKKLIYVKLSNKNRNHSFVNINVSILPHVDSKERDSKLQALTAKDYIEFELLQQKLKKINQITYSSHVNLLCNHTIKQSLEHNNLVDEDRIVLLPGESLYLPIIYVANEAFSTFDVVFDYEIFESDENGVCDKLDLMRGSAFKSVEFSVETGIKVEDYQFVPIVHFNHRLFADNIHLFKGYFSSATVESLLNFDVEYDNKSVRAFFKVRNETDKVFSCNIKNRLEFISNPNTSNRWYVDLRKLRYKRVKQRGISEFFKLFRHNIDWSCNSNKFGSIKLFHKSEPNIEYNFVSDNALEKVDEKIEYGMKRKNKVLKWYLMNMEKLINNNMNDLITSKLSLKLLVMVDDKVNTSDKSVNIEVGQYFTVCVLVKNNSNKPIDDYKVVIVPFSNDLYTNVQSLKWSGSLEQVGLKPINVSGNYGNYTNTLKKINGDLRSVNVLDGMEGENWEGYNKYVKVGEVDFVAKQPCKLGINAAVILNHKRKILWHYKHYIINVM</sequence>
<evidence type="ECO:0000313" key="3">
    <source>
        <dbReference type="Proteomes" id="UP000001950"/>
    </source>
</evidence>
<dbReference type="OMA" id="HFSHITH"/>
<gene>
    <name evidence="2" type="ORF">TA21310</name>
</gene>
<name>Q4UGP5_THEAN</name>
<protein>
    <submittedName>
        <fullName evidence="2">Uncharacterized protein</fullName>
    </submittedName>
</protein>
<keyword evidence="3" id="KW-1185">Reference proteome</keyword>
<evidence type="ECO:0000313" key="2">
    <source>
        <dbReference type="EMBL" id="CAI73744.1"/>
    </source>
</evidence>